<name>A0A1G5I4X5_9HYPH</name>
<evidence type="ECO:0000313" key="10">
    <source>
        <dbReference type="EMBL" id="SCY71063.1"/>
    </source>
</evidence>
<feature type="domain" description="Acyl-CoA dehydrogenase/oxidase N-terminal" evidence="9">
    <location>
        <begin position="9"/>
        <end position="121"/>
    </location>
</feature>
<dbReference type="EMBL" id="FMVJ01000005">
    <property type="protein sequence ID" value="SCY71063.1"/>
    <property type="molecule type" value="Genomic_DNA"/>
</dbReference>
<evidence type="ECO:0000256" key="2">
    <source>
        <dbReference type="ARBA" id="ARBA00009347"/>
    </source>
</evidence>
<evidence type="ECO:0000256" key="4">
    <source>
        <dbReference type="ARBA" id="ARBA00022827"/>
    </source>
</evidence>
<evidence type="ECO:0000259" key="7">
    <source>
        <dbReference type="Pfam" id="PF00441"/>
    </source>
</evidence>
<dbReference type="Gene3D" id="1.20.140.10">
    <property type="entry name" value="Butyryl-CoA Dehydrogenase, subunit A, domain 3"/>
    <property type="match status" value="1"/>
</dbReference>
<reference evidence="10 11" key="1">
    <citation type="submission" date="2016-10" db="EMBL/GenBank/DDBJ databases">
        <authorList>
            <person name="de Groot N.N."/>
        </authorList>
    </citation>
    <scope>NUCLEOTIDE SEQUENCE [LARGE SCALE GENOMIC DNA]</scope>
    <source>
        <strain evidence="10 11">CGMCC 1.7666</strain>
    </source>
</reference>
<dbReference type="InterPro" id="IPR046373">
    <property type="entry name" value="Acyl-CoA_Oxase/DH_mid-dom_sf"/>
</dbReference>
<dbReference type="InterPro" id="IPR009075">
    <property type="entry name" value="AcylCo_DH/oxidase_C"/>
</dbReference>
<feature type="domain" description="Acyl-CoA oxidase/dehydrogenase middle" evidence="8">
    <location>
        <begin position="125"/>
        <end position="220"/>
    </location>
</feature>
<comment type="similarity">
    <text evidence="2 6">Belongs to the acyl-CoA dehydrogenase family.</text>
</comment>
<protein>
    <submittedName>
        <fullName evidence="10">Acyl-CoA dehydrogenase</fullName>
    </submittedName>
</protein>
<dbReference type="PANTHER" id="PTHR43884:SF12">
    <property type="entry name" value="ISOVALERYL-COA DEHYDROGENASE, MITOCHONDRIAL-RELATED"/>
    <property type="match status" value="1"/>
</dbReference>
<dbReference type="RefSeq" id="WP_091134003.1">
    <property type="nucleotide sequence ID" value="NZ_FMVJ01000005.1"/>
</dbReference>
<dbReference type="InterPro" id="IPR037069">
    <property type="entry name" value="AcylCoA_DH/ox_N_sf"/>
</dbReference>
<dbReference type="FunFam" id="1.20.140.10:FF:000001">
    <property type="entry name" value="Acyl-CoA dehydrogenase"/>
    <property type="match status" value="1"/>
</dbReference>
<dbReference type="Proteomes" id="UP000199569">
    <property type="component" value="Unassembled WGS sequence"/>
</dbReference>
<organism evidence="10 11">
    <name type="scientific">Microvirga guangxiensis</name>
    <dbReference type="NCBI Taxonomy" id="549386"/>
    <lineage>
        <taxon>Bacteria</taxon>
        <taxon>Pseudomonadati</taxon>
        <taxon>Pseudomonadota</taxon>
        <taxon>Alphaproteobacteria</taxon>
        <taxon>Hyphomicrobiales</taxon>
        <taxon>Methylobacteriaceae</taxon>
        <taxon>Microvirga</taxon>
    </lineage>
</organism>
<keyword evidence="3 6" id="KW-0285">Flavoprotein</keyword>
<dbReference type="PROSITE" id="PS00073">
    <property type="entry name" value="ACYL_COA_DH_2"/>
    <property type="match status" value="1"/>
</dbReference>
<feature type="domain" description="Acyl-CoA dehydrogenase/oxidase C-terminal" evidence="7">
    <location>
        <begin position="234"/>
        <end position="382"/>
    </location>
</feature>
<sequence length="382" mass="42296">MNYRSSWMTAELDIFRETFRRYLSSTLSPQAHKWRNDKMIDREAWLALGEIGALCPDMPEEYGGLGGTFAHVAAVIEDLEFELPEMALPVAVHNAIVAQYIMHFGSHAQKQRWLPGLATGQSIGAIAMTEPGGGSDLRSLRTRASRKGSAYLLNGSKTFITNGQVADIIIVAAQTAPDQGAKGISLLVLEADGSDGFRRGRNLDKIGMHASDTSELFFDDALVPAENLLGGEEGRGLYQMMELLPKERLAIAVSAVASIERMVEVTTDYVKDRKAFGKPVLEFQNTAFALAERKSEALIGRVFLDWCIERAIKGELDQVTASIAKYWTTDKQFETADKCLQLHGGYGYMDEFEIARRFVDARVQRIYGGTNEIMKVLIARSL</sequence>
<dbReference type="InterPro" id="IPR036250">
    <property type="entry name" value="AcylCo_DH-like_C"/>
</dbReference>
<dbReference type="OrthoDB" id="9775090at2"/>
<dbReference type="GO" id="GO:0003995">
    <property type="term" value="F:acyl-CoA dehydrogenase activity"/>
    <property type="evidence" value="ECO:0007669"/>
    <property type="project" value="InterPro"/>
</dbReference>
<evidence type="ECO:0000259" key="8">
    <source>
        <dbReference type="Pfam" id="PF02770"/>
    </source>
</evidence>
<dbReference type="FunFam" id="2.40.110.10:FF:000002">
    <property type="entry name" value="Acyl-CoA dehydrogenase fadE12"/>
    <property type="match status" value="1"/>
</dbReference>
<evidence type="ECO:0000256" key="1">
    <source>
        <dbReference type="ARBA" id="ARBA00001974"/>
    </source>
</evidence>
<dbReference type="STRING" id="549386.SAMN02927923_02079"/>
<gene>
    <name evidence="10" type="ORF">SAMN02927923_02079</name>
</gene>
<evidence type="ECO:0000259" key="9">
    <source>
        <dbReference type="Pfam" id="PF02771"/>
    </source>
</evidence>
<keyword evidence="11" id="KW-1185">Reference proteome</keyword>
<dbReference type="Gene3D" id="1.10.540.10">
    <property type="entry name" value="Acyl-CoA dehydrogenase/oxidase, N-terminal domain"/>
    <property type="match status" value="1"/>
</dbReference>
<keyword evidence="5 6" id="KW-0560">Oxidoreductase</keyword>
<dbReference type="FunFam" id="1.10.540.10:FF:000026">
    <property type="entry name" value="Acyl-CoA dehydrogenase medium chain"/>
    <property type="match status" value="1"/>
</dbReference>
<evidence type="ECO:0000256" key="5">
    <source>
        <dbReference type="ARBA" id="ARBA00023002"/>
    </source>
</evidence>
<dbReference type="InterPro" id="IPR006091">
    <property type="entry name" value="Acyl-CoA_Oxase/DH_mid-dom"/>
</dbReference>
<dbReference type="Pfam" id="PF00441">
    <property type="entry name" value="Acyl-CoA_dh_1"/>
    <property type="match status" value="1"/>
</dbReference>
<dbReference type="SUPFAM" id="SSF56645">
    <property type="entry name" value="Acyl-CoA dehydrogenase NM domain-like"/>
    <property type="match status" value="1"/>
</dbReference>
<dbReference type="InterPro" id="IPR006089">
    <property type="entry name" value="Acyl-CoA_DH_CS"/>
</dbReference>
<keyword evidence="4 6" id="KW-0274">FAD</keyword>
<dbReference type="SUPFAM" id="SSF47203">
    <property type="entry name" value="Acyl-CoA dehydrogenase C-terminal domain-like"/>
    <property type="match status" value="1"/>
</dbReference>
<evidence type="ECO:0000256" key="6">
    <source>
        <dbReference type="RuleBase" id="RU362125"/>
    </source>
</evidence>
<dbReference type="AlphaFoldDB" id="A0A1G5I4X5"/>
<dbReference type="Pfam" id="PF02771">
    <property type="entry name" value="Acyl-CoA_dh_N"/>
    <property type="match status" value="1"/>
</dbReference>
<proteinExistence type="inferred from homology"/>
<dbReference type="InterPro" id="IPR009100">
    <property type="entry name" value="AcylCoA_DH/oxidase_NM_dom_sf"/>
</dbReference>
<dbReference type="Gene3D" id="2.40.110.10">
    <property type="entry name" value="Butyryl-CoA Dehydrogenase, subunit A, domain 2"/>
    <property type="match status" value="1"/>
</dbReference>
<dbReference type="Pfam" id="PF02770">
    <property type="entry name" value="Acyl-CoA_dh_M"/>
    <property type="match status" value="1"/>
</dbReference>
<evidence type="ECO:0000256" key="3">
    <source>
        <dbReference type="ARBA" id="ARBA00022630"/>
    </source>
</evidence>
<evidence type="ECO:0000313" key="11">
    <source>
        <dbReference type="Proteomes" id="UP000199569"/>
    </source>
</evidence>
<dbReference type="PANTHER" id="PTHR43884">
    <property type="entry name" value="ACYL-COA DEHYDROGENASE"/>
    <property type="match status" value="1"/>
</dbReference>
<dbReference type="PROSITE" id="PS00072">
    <property type="entry name" value="ACYL_COA_DH_1"/>
    <property type="match status" value="1"/>
</dbReference>
<accession>A0A1G5I4X5</accession>
<dbReference type="InterPro" id="IPR013786">
    <property type="entry name" value="AcylCoA_DH/ox_N"/>
</dbReference>
<dbReference type="GO" id="GO:0050660">
    <property type="term" value="F:flavin adenine dinucleotide binding"/>
    <property type="evidence" value="ECO:0007669"/>
    <property type="project" value="InterPro"/>
</dbReference>
<comment type="cofactor">
    <cofactor evidence="1 6">
        <name>FAD</name>
        <dbReference type="ChEBI" id="CHEBI:57692"/>
    </cofactor>
</comment>